<proteinExistence type="predicted"/>
<comment type="caution">
    <text evidence="3">The sequence shown here is derived from an EMBL/GenBank/DDBJ whole genome shotgun (WGS) entry which is preliminary data.</text>
</comment>
<dbReference type="EMBL" id="JAVDQD010000001">
    <property type="protein sequence ID" value="MDR6237363.1"/>
    <property type="molecule type" value="Genomic_DNA"/>
</dbReference>
<keyword evidence="3" id="KW-0378">Hydrolase</keyword>
<keyword evidence="3" id="KW-0121">Carboxypeptidase</keyword>
<keyword evidence="3" id="KW-0645">Protease</keyword>
<evidence type="ECO:0000313" key="3">
    <source>
        <dbReference type="EMBL" id="MDR6237363.1"/>
    </source>
</evidence>
<sequence length="541" mass="61620">MKKLFFVMALLCLFSNVFAQKIDENKINKIKAYIEDLESSKKTKGDISIFENSKEVYGESIGKNRCFYANQCYKTKGFRVGSFTKMITSIITFQLVEEGLLQLKDKLEKYFPEIPEANKITLSHLLEHTSGLKDYVSNGDDNKWLVKPQSHEDIMSVIISDSVSFTPGEDQSYSNSAYYLLANIIEKVSEKSFEKNIKKRIIKPLDLDNTTSALNKKSESYPSYSYENNKWEVVEDFYFPNAKGAGDLISNAEEMNIILEALFDYKLISKKSLEDMTSISPNYLYGKGIMKSSYFDINLFGHGGNTYGTHCRAFHDPNSDISISVINNSGDHSDNERIFNEILKIIYSEEIPSSDELTADLMQKMTGTYSCEELPVKIKMYFENGNLISQVTGQCPVPLASINNLKYEETSLGLTVEFMPEKNQLKIHQGQSFTLTKEETKEEKNNKASVQLTEEIINQIKGTYHKDGFPLDLTIFMKEGKLMVQATGQDAFELDPVNQYKYEKKIYEITLEFIPEKDQVNLLQSGQAFTLTKLDSESSLN</sequence>
<keyword evidence="4" id="KW-1185">Reference proteome</keyword>
<reference evidence="3" key="1">
    <citation type="submission" date="2023-07" db="EMBL/GenBank/DDBJ databases">
        <title>Genomic Encyclopedia of Type Strains, Phase IV (KMG-IV): sequencing the most valuable type-strain genomes for metagenomic binning, comparative biology and taxonomic classification.</title>
        <authorList>
            <person name="Goeker M."/>
        </authorList>
    </citation>
    <scope>NUCLEOTIDE SEQUENCE</scope>
    <source>
        <strain evidence="3">DSM 26174</strain>
    </source>
</reference>
<dbReference type="SUPFAM" id="SSF56601">
    <property type="entry name" value="beta-lactamase/transpeptidase-like"/>
    <property type="match status" value="1"/>
</dbReference>
<dbReference type="InterPro" id="IPR012338">
    <property type="entry name" value="Beta-lactam/transpept-like"/>
</dbReference>
<dbReference type="PANTHER" id="PTHR46825:SF7">
    <property type="entry name" value="D-ALANYL-D-ALANINE CARBOXYPEPTIDASE"/>
    <property type="match status" value="1"/>
</dbReference>
<dbReference type="AlphaFoldDB" id="A0AAE3XIJ7"/>
<feature type="domain" description="Beta-lactamase-related" evidence="2">
    <location>
        <begin position="76"/>
        <end position="331"/>
    </location>
</feature>
<dbReference type="Proteomes" id="UP001185092">
    <property type="component" value="Unassembled WGS sequence"/>
</dbReference>
<dbReference type="GO" id="GO:0009002">
    <property type="term" value="F:serine-type D-Ala-D-Ala carboxypeptidase activity"/>
    <property type="evidence" value="ECO:0007669"/>
    <property type="project" value="UniProtKB-EC"/>
</dbReference>
<feature type="chain" id="PRO_5042056260" evidence="1">
    <location>
        <begin position="20"/>
        <end position="541"/>
    </location>
</feature>
<gene>
    <name evidence="3" type="ORF">HNQ88_000339</name>
</gene>
<evidence type="ECO:0000256" key="1">
    <source>
        <dbReference type="SAM" id="SignalP"/>
    </source>
</evidence>
<dbReference type="Gene3D" id="3.40.710.10">
    <property type="entry name" value="DD-peptidase/beta-lactamase superfamily"/>
    <property type="match status" value="1"/>
</dbReference>
<dbReference type="InterPro" id="IPR050491">
    <property type="entry name" value="AmpC-like"/>
</dbReference>
<dbReference type="PANTHER" id="PTHR46825">
    <property type="entry name" value="D-ALANYL-D-ALANINE-CARBOXYPEPTIDASE/ENDOPEPTIDASE AMPH"/>
    <property type="match status" value="1"/>
</dbReference>
<accession>A0AAE3XIJ7</accession>
<evidence type="ECO:0000313" key="4">
    <source>
        <dbReference type="Proteomes" id="UP001185092"/>
    </source>
</evidence>
<feature type="signal peptide" evidence="1">
    <location>
        <begin position="1"/>
        <end position="19"/>
    </location>
</feature>
<keyword evidence="1" id="KW-0732">Signal</keyword>
<protein>
    <submittedName>
        <fullName evidence="3">D-alanyl-D-alanine carboxypeptidase</fullName>
        <ecNumber evidence="3">3.4.16.4</ecNumber>
    </submittedName>
</protein>
<evidence type="ECO:0000259" key="2">
    <source>
        <dbReference type="Pfam" id="PF00144"/>
    </source>
</evidence>
<name>A0AAE3XIJ7_9BACT</name>
<dbReference type="EC" id="3.4.16.4" evidence="3"/>
<organism evidence="3 4">
    <name type="scientific">Aureibacter tunicatorum</name>
    <dbReference type="NCBI Taxonomy" id="866807"/>
    <lineage>
        <taxon>Bacteria</taxon>
        <taxon>Pseudomonadati</taxon>
        <taxon>Bacteroidota</taxon>
        <taxon>Cytophagia</taxon>
        <taxon>Cytophagales</taxon>
        <taxon>Persicobacteraceae</taxon>
        <taxon>Aureibacter</taxon>
    </lineage>
</organism>
<dbReference type="InterPro" id="IPR001466">
    <property type="entry name" value="Beta-lactam-related"/>
</dbReference>
<dbReference type="RefSeq" id="WP_309936822.1">
    <property type="nucleotide sequence ID" value="NZ_AP025305.1"/>
</dbReference>
<dbReference type="Pfam" id="PF00144">
    <property type="entry name" value="Beta-lactamase"/>
    <property type="match status" value="1"/>
</dbReference>